<comment type="similarity">
    <text evidence="5">Belongs to the alanine racemase family.</text>
</comment>
<dbReference type="InterPro" id="IPR029066">
    <property type="entry name" value="PLP-binding_barrel"/>
</dbReference>
<dbReference type="UniPathway" id="UPA00042">
    <property type="reaction ID" value="UER00497"/>
</dbReference>
<comment type="pathway">
    <text evidence="5">Amino-acid biosynthesis; D-alanine biosynthesis; D-alanine from L-alanine: step 1/1.</text>
</comment>
<dbReference type="InterPro" id="IPR011079">
    <property type="entry name" value="Ala_racemase_C"/>
</dbReference>
<evidence type="ECO:0000256" key="2">
    <source>
        <dbReference type="ARBA" id="ARBA00001933"/>
    </source>
</evidence>
<feature type="domain" description="Alanine racemase C-terminal" evidence="8">
    <location>
        <begin position="251"/>
        <end position="379"/>
    </location>
</feature>
<evidence type="ECO:0000256" key="1">
    <source>
        <dbReference type="ARBA" id="ARBA00000316"/>
    </source>
</evidence>
<feature type="modified residue" description="N6-(pyridoxal phosphate)lysine" evidence="5 6">
    <location>
        <position position="43"/>
    </location>
</feature>
<evidence type="ECO:0000256" key="4">
    <source>
        <dbReference type="ARBA" id="ARBA00023235"/>
    </source>
</evidence>
<dbReference type="InterPro" id="IPR020622">
    <property type="entry name" value="Ala_racemase_pyridoxalP-BS"/>
</dbReference>
<dbReference type="Gene3D" id="2.40.37.10">
    <property type="entry name" value="Lyase, Ornithine Decarboxylase, Chain A, domain 1"/>
    <property type="match status" value="1"/>
</dbReference>
<dbReference type="SUPFAM" id="SSF51419">
    <property type="entry name" value="PLP-binding barrel"/>
    <property type="match status" value="1"/>
</dbReference>
<evidence type="ECO:0000256" key="5">
    <source>
        <dbReference type="HAMAP-Rule" id="MF_01201"/>
    </source>
</evidence>
<dbReference type="GO" id="GO:0008784">
    <property type="term" value="F:alanine racemase activity"/>
    <property type="evidence" value="ECO:0007669"/>
    <property type="project" value="UniProtKB-UniRule"/>
</dbReference>
<evidence type="ECO:0000256" key="6">
    <source>
        <dbReference type="PIRSR" id="PIRSR600821-50"/>
    </source>
</evidence>
<dbReference type="PROSITE" id="PS00395">
    <property type="entry name" value="ALANINE_RACEMASE"/>
    <property type="match status" value="1"/>
</dbReference>
<sequence>MANSDTFFRPDLRASIDSQRLIENVNQLRGLTPTDNKFCAVVKANAYGHGIKEVVNLLKEEQVDFFAVASIFEAFYIKPLIERQRILVFEPLNISTPAKYIDFACRNDIHWAICSLEAAKRASQLASDKKLKLHINIETGMGRLGLEPAQAEELINFIADSPNLELAGIYTHFATADEDDLSFAYEQLDNFKRFIKTNTRCGDENVIRHAANSAACIKIPDSHFDMVRCGISMYGYFSRSQRHAPVSLKPVMKLEAPIVHIKRLPAGRSVSYGRSYFTKRETATAIIPSGYADGYSRLYSNNASVRIGDKFAPVIGRVCMDQIMADVTDIPEAKVGEFAVIIDNDQNSPAGAYCLANASNTICYEILISVHEHVRRVVI</sequence>
<evidence type="ECO:0000313" key="9">
    <source>
        <dbReference type="EMBL" id="ARN57895.1"/>
    </source>
</evidence>
<dbReference type="NCBIfam" id="TIGR00492">
    <property type="entry name" value="alr"/>
    <property type="match status" value="1"/>
</dbReference>
<dbReference type="AlphaFoldDB" id="A0A1W6LQ15"/>
<keyword evidence="4 5" id="KW-0413">Isomerase</keyword>
<evidence type="ECO:0000256" key="7">
    <source>
        <dbReference type="PIRSR" id="PIRSR600821-52"/>
    </source>
</evidence>
<dbReference type="GO" id="GO:0030170">
    <property type="term" value="F:pyridoxal phosphate binding"/>
    <property type="evidence" value="ECO:0007669"/>
    <property type="project" value="UniProtKB-UniRule"/>
</dbReference>
<dbReference type="HAMAP" id="MF_01201">
    <property type="entry name" value="Ala_racemase"/>
    <property type="match status" value="1"/>
</dbReference>
<evidence type="ECO:0000256" key="3">
    <source>
        <dbReference type="ARBA" id="ARBA00022898"/>
    </source>
</evidence>
<comment type="function">
    <text evidence="5">Catalyzes the interconversion of L-alanine and D-alanine. May also act on other amino acids.</text>
</comment>
<feature type="active site" description="Proton acceptor; specific for D-alanine" evidence="5">
    <location>
        <position position="43"/>
    </location>
</feature>
<dbReference type="KEGG" id="pbp:STSP1_02321"/>
<feature type="binding site" evidence="5 7">
    <location>
        <position position="143"/>
    </location>
    <ligand>
        <name>substrate</name>
    </ligand>
</feature>
<dbReference type="Pfam" id="PF00842">
    <property type="entry name" value="Ala_racemase_C"/>
    <property type="match status" value="1"/>
</dbReference>
<dbReference type="PANTHER" id="PTHR30511">
    <property type="entry name" value="ALANINE RACEMASE"/>
    <property type="match status" value="1"/>
</dbReference>
<dbReference type="InterPro" id="IPR000821">
    <property type="entry name" value="Ala_racemase"/>
</dbReference>
<proteinExistence type="inferred from homology"/>
<dbReference type="Pfam" id="PF01168">
    <property type="entry name" value="Ala_racemase_N"/>
    <property type="match status" value="1"/>
</dbReference>
<dbReference type="SUPFAM" id="SSF50621">
    <property type="entry name" value="Alanine racemase C-terminal domain-like"/>
    <property type="match status" value="1"/>
</dbReference>
<reference evidence="10" key="1">
    <citation type="submission" date="2017-04" db="EMBL/GenBank/DDBJ databases">
        <title>Comparative genomics and description of representatives of a novel lineage of planctomycetes thriving in anoxic sediments.</title>
        <authorList>
            <person name="Spring S."/>
            <person name="Bunk B."/>
            <person name="Sproer C."/>
        </authorList>
    </citation>
    <scope>NUCLEOTIDE SEQUENCE [LARGE SCALE GENOMIC DNA]</scope>
    <source>
        <strain evidence="10">ST-PulAB-D4</strain>
    </source>
</reference>
<protein>
    <recommendedName>
        <fullName evidence="5">Alanine racemase</fullName>
        <ecNumber evidence="5">5.1.1.1</ecNumber>
    </recommendedName>
</protein>
<feature type="active site" description="Proton acceptor; specific for L-alanine" evidence="5">
    <location>
        <position position="272"/>
    </location>
</feature>
<dbReference type="RefSeq" id="WP_085756511.1">
    <property type="nucleotide sequence ID" value="NZ_CP021023.1"/>
</dbReference>
<comment type="catalytic activity">
    <reaction evidence="1 5">
        <text>L-alanine = D-alanine</text>
        <dbReference type="Rhea" id="RHEA:20249"/>
        <dbReference type="ChEBI" id="CHEBI:57416"/>
        <dbReference type="ChEBI" id="CHEBI:57972"/>
        <dbReference type="EC" id="5.1.1.1"/>
    </reaction>
</comment>
<comment type="cofactor">
    <cofactor evidence="2 5 6">
        <name>pyridoxal 5'-phosphate</name>
        <dbReference type="ChEBI" id="CHEBI:597326"/>
    </cofactor>
</comment>
<dbReference type="STRING" id="1941349.STSP1_02321"/>
<dbReference type="PANTHER" id="PTHR30511:SF0">
    <property type="entry name" value="ALANINE RACEMASE, CATABOLIC-RELATED"/>
    <property type="match status" value="1"/>
</dbReference>
<dbReference type="SMART" id="SM01005">
    <property type="entry name" value="Ala_racemase_C"/>
    <property type="match status" value="1"/>
</dbReference>
<dbReference type="InterPro" id="IPR009006">
    <property type="entry name" value="Ala_racemase/Decarboxylase_C"/>
</dbReference>
<keyword evidence="3 5" id="KW-0663">Pyridoxal phosphate</keyword>
<dbReference type="PRINTS" id="PR00992">
    <property type="entry name" value="ALARACEMASE"/>
</dbReference>
<dbReference type="EMBL" id="CP021023">
    <property type="protein sequence ID" value="ARN57895.1"/>
    <property type="molecule type" value="Genomic_DNA"/>
</dbReference>
<dbReference type="Proteomes" id="UP000193334">
    <property type="component" value="Chromosome"/>
</dbReference>
<organism evidence="9 10">
    <name type="scientific">Sedimentisphaera salicampi</name>
    <dbReference type="NCBI Taxonomy" id="1941349"/>
    <lineage>
        <taxon>Bacteria</taxon>
        <taxon>Pseudomonadati</taxon>
        <taxon>Planctomycetota</taxon>
        <taxon>Phycisphaerae</taxon>
        <taxon>Sedimentisphaerales</taxon>
        <taxon>Sedimentisphaeraceae</taxon>
        <taxon>Sedimentisphaera</taxon>
    </lineage>
</organism>
<feature type="binding site" evidence="5 7">
    <location>
        <position position="320"/>
    </location>
    <ligand>
        <name>substrate</name>
    </ligand>
</feature>
<gene>
    <name evidence="9" type="primary">alr1</name>
    <name evidence="9" type="ORF">STSP1_02321</name>
</gene>
<dbReference type="GO" id="GO:0030632">
    <property type="term" value="P:D-alanine biosynthetic process"/>
    <property type="evidence" value="ECO:0007669"/>
    <property type="project" value="UniProtKB-UniRule"/>
</dbReference>
<dbReference type="FunFam" id="3.20.20.10:FF:000002">
    <property type="entry name" value="Alanine racemase"/>
    <property type="match status" value="1"/>
</dbReference>
<accession>A0A1W6LQ15</accession>
<name>A0A1W6LQ15_9BACT</name>
<dbReference type="EC" id="5.1.1.1" evidence="5"/>
<evidence type="ECO:0000259" key="8">
    <source>
        <dbReference type="SMART" id="SM01005"/>
    </source>
</evidence>
<dbReference type="GO" id="GO:0005829">
    <property type="term" value="C:cytosol"/>
    <property type="evidence" value="ECO:0007669"/>
    <property type="project" value="TreeGrafter"/>
</dbReference>
<dbReference type="InterPro" id="IPR001608">
    <property type="entry name" value="Ala_racemase_N"/>
</dbReference>
<dbReference type="CDD" id="cd00430">
    <property type="entry name" value="PLPDE_III_AR"/>
    <property type="match status" value="1"/>
</dbReference>
<keyword evidence="10" id="KW-1185">Reference proteome</keyword>
<evidence type="ECO:0000313" key="10">
    <source>
        <dbReference type="Proteomes" id="UP000193334"/>
    </source>
</evidence>
<dbReference type="Gene3D" id="3.20.20.10">
    <property type="entry name" value="Alanine racemase"/>
    <property type="match status" value="1"/>
</dbReference>